<dbReference type="InterPro" id="IPR050570">
    <property type="entry name" value="Cell_wall_metabolism_enzyme"/>
</dbReference>
<dbReference type="PROSITE" id="PS51257">
    <property type="entry name" value="PROKAR_LIPOPROTEIN"/>
    <property type="match status" value="1"/>
</dbReference>
<dbReference type="EMBL" id="BAAAPK010000001">
    <property type="protein sequence ID" value="GAA1675378.1"/>
    <property type="molecule type" value="Genomic_DNA"/>
</dbReference>
<sequence length="185" mass="18905">MELSRTRAPRLPAITLVAALAVACGASALPEGAHGAAGVTVPSTRTMLAERDWARPVVPFRVVRAFIAPAHEYGPGHRGIDVEAPAGADVSAPASGIVAFSGMVAGRGILTIDHGDGLVSTFEPVQSVLSPGTPVGKGEHIGAVTSGGHAPLGQLHFGVRLNDSYINPMLLLGEVPRAILLPCCE</sequence>
<dbReference type="InterPro" id="IPR011055">
    <property type="entry name" value="Dup_hybrid_motif"/>
</dbReference>
<dbReference type="Pfam" id="PF01551">
    <property type="entry name" value="Peptidase_M23"/>
    <property type="match status" value="1"/>
</dbReference>
<reference evidence="4 5" key="1">
    <citation type="journal article" date="2019" name="Int. J. Syst. Evol. Microbiol.">
        <title>The Global Catalogue of Microorganisms (GCM) 10K type strain sequencing project: providing services to taxonomists for standard genome sequencing and annotation.</title>
        <authorList>
            <consortium name="The Broad Institute Genomics Platform"/>
            <consortium name="The Broad Institute Genome Sequencing Center for Infectious Disease"/>
            <person name="Wu L."/>
            <person name="Ma J."/>
        </authorList>
    </citation>
    <scope>NUCLEOTIDE SEQUENCE [LARGE SCALE GENOMIC DNA]</scope>
    <source>
        <strain evidence="4 5">JCM 15575</strain>
    </source>
</reference>
<evidence type="ECO:0000259" key="3">
    <source>
        <dbReference type="Pfam" id="PF01551"/>
    </source>
</evidence>
<keyword evidence="5" id="KW-1185">Reference proteome</keyword>
<name>A0ABN2GQY7_9MICO</name>
<dbReference type="PANTHER" id="PTHR21666">
    <property type="entry name" value="PEPTIDASE-RELATED"/>
    <property type="match status" value="1"/>
</dbReference>
<dbReference type="InterPro" id="IPR016047">
    <property type="entry name" value="M23ase_b-sheet_dom"/>
</dbReference>
<dbReference type="CDD" id="cd12797">
    <property type="entry name" value="M23_peptidase"/>
    <property type="match status" value="1"/>
</dbReference>
<feature type="signal peptide" evidence="2">
    <location>
        <begin position="1"/>
        <end position="28"/>
    </location>
</feature>
<evidence type="ECO:0000256" key="1">
    <source>
        <dbReference type="ARBA" id="ARBA00022729"/>
    </source>
</evidence>
<proteinExistence type="predicted"/>
<dbReference type="Proteomes" id="UP001500596">
    <property type="component" value="Unassembled WGS sequence"/>
</dbReference>
<dbReference type="SUPFAM" id="SSF51261">
    <property type="entry name" value="Duplicated hybrid motif"/>
    <property type="match status" value="1"/>
</dbReference>
<gene>
    <name evidence="4" type="ORF">GCM10009807_19240</name>
</gene>
<accession>A0ABN2GQY7</accession>
<keyword evidence="1 2" id="KW-0732">Signal</keyword>
<organism evidence="4 5">
    <name type="scientific">Microbacterium lacus</name>
    <dbReference type="NCBI Taxonomy" id="415217"/>
    <lineage>
        <taxon>Bacteria</taxon>
        <taxon>Bacillati</taxon>
        <taxon>Actinomycetota</taxon>
        <taxon>Actinomycetes</taxon>
        <taxon>Micrococcales</taxon>
        <taxon>Microbacteriaceae</taxon>
        <taxon>Microbacterium</taxon>
    </lineage>
</organism>
<protein>
    <recommendedName>
        <fullName evidence="3">M23ase beta-sheet core domain-containing protein</fullName>
    </recommendedName>
</protein>
<comment type="caution">
    <text evidence="4">The sequence shown here is derived from an EMBL/GenBank/DDBJ whole genome shotgun (WGS) entry which is preliminary data.</text>
</comment>
<feature type="domain" description="M23ase beta-sheet core" evidence="3">
    <location>
        <begin position="76"/>
        <end position="168"/>
    </location>
</feature>
<evidence type="ECO:0000313" key="5">
    <source>
        <dbReference type="Proteomes" id="UP001500596"/>
    </source>
</evidence>
<dbReference type="PANTHER" id="PTHR21666:SF289">
    <property type="entry name" value="L-ALA--D-GLU ENDOPEPTIDASE"/>
    <property type="match status" value="1"/>
</dbReference>
<evidence type="ECO:0000256" key="2">
    <source>
        <dbReference type="SAM" id="SignalP"/>
    </source>
</evidence>
<dbReference type="RefSeq" id="WP_344053967.1">
    <property type="nucleotide sequence ID" value="NZ_BAAAPK010000001.1"/>
</dbReference>
<feature type="chain" id="PRO_5045587151" description="M23ase beta-sheet core domain-containing protein" evidence="2">
    <location>
        <begin position="29"/>
        <end position="185"/>
    </location>
</feature>
<evidence type="ECO:0000313" key="4">
    <source>
        <dbReference type="EMBL" id="GAA1675378.1"/>
    </source>
</evidence>
<dbReference type="Gene3D" id="2.70.70.10">
    <property type="entry name" value="Glucose Permease (Domain IIA)"/>
    <property type="match status" value="1"/>
</dbReference>